<sequence>MAAEGENIILFPFMAQGHIIPFLALALQIEQTTKRYTITIVNTPLNIKKLRASIPAESSINLLEIPFASSDHGLPPNTENTDVLPYHLVVRLLEASTSLRPALRELLQKLMEDPHRPLCIIADIFFGWTASVAKELGLFHLIFSGAGGYGLACYYSLWVNLPHRKTNSNEFSLPDFPEIHTLHKTQLPANISEANGADAWSLFMRKNLSEWINSDGILFNTLQEFDSLGMLYFRRKLSRPVWAIGPVLLSTESKSRGKGSGVSPEICREWLDTKPWNSVLFVCFGSMNTISASQMMQLALALEDSRRNFIWVVRPPIGFNINSDFKAEEWLPQGFLGRIQESKRGLIVHNWAPQLEILSHVAISAFLSHCGWNSVLEALSHGVPILGWPMAAEQFFNCKLLEEELGVCLEVARGKSCEVRHEDIAAKIELAMSDREIGKEMRRKACNIRDMIRNAMKNEDTCMGSSVKAMDDFLSAAAAAFIKEKTTETRDQN</sequence>
<keyword evidence="2" id="KW-1185">Reference proteome</keyword>
<name>A0ACB9NDT8_BAUVA</name>
<evidence type="ECO:0000313" key="2">
    <source>
        <dbReference type="Proteomes" id="UP000828941"/>
    </source>
</evidence>
<accession>A0ACB9NDT8</accession>
<dbReference type="EMBL" id="CM039432">
    <property type="protein sequence ID" value="KAI4334600.1"/>
    <property type="molecule type" value="Genomic_DNA"/>
</dbReference>
<evidence type="ECO:0000313" key="1">
    <source>
        <dbReference type="EMBL" id="KAI4334600.1"/>
    </source>
</evidence>
<proteinExistence type="predicted"/>
<protein>
    <submittedName>
        <fullName evidence="1">Uncharacterized protein</fullName>
    </submittedName>
</protein>
<dbReference type="Proteomes" id="UP000828941">
    <property type="component" value="Chromosome 7"/>
</dbReference>
<gene>
    <name evidence="1" type="ORF">L6164_019269</name>
</gene>
<comment type="caution">
    <text evidence="1">The sequence shown here is derived from an EMBL/GenBank/DDBJ whole genome shotgun (WGS) entry which is preliminary data.</text>
</comment>
<organism evidence="1 2">
    <name type="scientific">Bauhinia variegata</name>
    <name type="common">Purple orchid tree</name>
    <name type="synonym">Phanera variegata</name>
    <dbReference type="NCBI Taxonomy" id="167791"/>
    <lineage>
        <taxon>Eukaryota</taxon>
        <taxon>Viridiplantae</taxon>
        <taxon>Streptophyta</taxon>
        <taxon>Embryophyta</taxon>
        <taxon>Tracheophyta</taxon>
        <taxon>Spermatophyta</taxon>
        <taxon>Magnoliopsida</taxon>
        <taxon>eudicotyledons</taxon>
        <taxon>Gunneridae</taxon>
        <taxon>Pentapetalae</taxon>
        <taxon>rosids</taxon>
        <taxon>fabids</taxon>
        <taxon>Fabales</taxon>
        <taxon>Fabaceae</taxon>
        <taxon>Cercidoideae</taxon>
        <taxon>Cercideae</taxon>
        <taxon>Bauhiniinae</taxon>
        <taxon>Bauhinia</taxon>
    </lineage>
</organism>
<reference evidence="1 2" key="1">
    <citation type="journal article" date="2022" name="DNA Res.">
        <title>Chromosomal-level genome assembly of the orchid tree Bauhinia variegata (Leguminosae; Cercidoideae) supports the allotetraploid origin hypothesis of Bauhinia.</title>
        <authorList>
            <person name="Zhong Y."/>
            <person name="Chen Y."/>
            <person name="Zheng D."/>
            <person name="Pang J."/>
            <person name="Liu Y."/>
            <person name="Luo S."/>
            <person name="Meng S."/>
            <person name="Qian L."/>
            <person name="Wei D."/>
            <person name="Dai S."/>
            <person name="Zhou R."/>
        </authorList>
    </citation>
    <scope>NUCLEOTIDE SEQUENCE [LARGE SCALE GENOMIC DNA]</scope>
    <source>
        <strain evidence="1">BV-YZ2020</strain>
    </source>
</reference>